<sequence>MKRKVIFSYLKSSIFLILTIFLSCNDDYMEYDVQIEKLDKVGKAFMGHLLSSSDGKQQWKKLTSLGDIPPNEVALVFQGNRAWQYILPLLKDSMLIGMVSLPIEIGENNKNLSECSIGAPLVLEKEEIKSDIFMQGILKSSISRKWRENGIIIDENLIVNLANSTLFSPLSRGSGGCFYASYTLEANNYLDDEGFAIINGINTGTFSEIANKVAREVHRALEITVEEDIIFVIAPTEGIAVIYYMQLAGYLYDKNITATFSFLWKDTPDDAGGGTGGGTGSGTGDSTGSGTGGNTGGNTGSNTENPPITPDDPGHIVVNLTTSVLSGEVEIGDTYYLILDIYHTKNQPIPRITNIEYLINRVGTKQGGSIGETTEWTYARKAISAGNFQFIALVHFEGDAGKINSNTVNVREMCPSISKFKDLPDIEKRAKELWNMSVNYTREHQSTYETKEYGCFIYMNTQTGKYHCGSEVIEGEPVPLDKEVEAKVHFTYSTQEYDPREPFDLIVGTLHSHYPLTWAASGVRRTPGPSSTDNGGSLPGLVYDYLYQVFAGDPVDIKDNPKQMYTYGPDRREIP</sequence>
<dbReference type="GeneID" id="93098082"/>
<feature type="compositionally biased region" description="Gly residues" evidence="1">
    <location>
        <begin position="273"/>
        <end position="299"/>
    </location>
</feature>
<feature type="region of interest" description="Disordered" evidence="1">
    <location>
        <begin position="273"/>
        <end position="314"/>
    </location>
</feature>
<evidence type="ECO:0000313" key="3">
    <source>
        <dbReference type="Proteomes" id="UP000654720"/>
    </source>
</evidence>
<evidence type="ECO:0008006" key="4">
    <source>
        <dbReference type="Google" id="ProtNLM"/>
    </source>
</evidence>
<protein>
    <recommendedName>
        <fullName evidence="4">DUF4906 domain-containing protein</fullName>
    </recommendedName>
</protein>
<dbReference type="Proteomes" id="UP000654720">
    <property type="component" value="Chromosome"/>
</dbReference>
<organism evidence="2 3">
    <name type="scientific">Butyricimonas virosa</name>
    <dbReference type="NCBI Taxonomy" id="544645"/>
    <lineage>
        <taxon>Bacteria</taxon>
        <taxon>Pseudomonadati</taxon>
        <taxon>Bacteroidota</taxon>
        <taxon>Bacteroidia</taxon>
        <taxon>Bacteroidales</taxon>
        <taxon>Odoribacteraceae</taxon>
        <taxon>Butyricimonas</taxon>
    </lineage>
</organism>
<name>A0ABX7H4U9_9BACT</name>
<reference evidence="2 3" key="1">
    <citation type="submission" date="2021-02" db="EMBL/GenBank/DDBJ databases">
        <title>FDA dAtabase for Regulatory Grade micrObial Sequences (FDA-ARGOS): Supporting development and validation of Infectious Disease Dx tests.</title>
        <authorList>
            <person name="Carlson P."/>
            <person name="Fischbach M."/>
            <person name="Hastie J."/>
            <person name="Bilen M."/>
            <person name="Cheng A."/>
            <person name="Tallon L."/>
            <person name="Sadzewicz L."/>
            <person name="Zhao X."/>
            <person name="Boylan J."/>
            <person name="Ott S."/>
            <person name="Bowen H."/>
            <person name="Vavikolanu K."/>
            <person name="Mehta A."/>
            <person name="Aluvathingal J."/>
            <person name="Nadendla S."/>
            <person name="Yan Y."/>
            <person name="Sichtig H."/>
        </authorList>
    </citation>
    <scope>NUCLEOTIDE SEQUENCE [LARGE SCALE GENOMIC DNA]</scope>
    <source>
        <strain evidence="2 3">FDAARGOS_1229</strain>
    </source>
</reference>
<dbReference type="EMBL" id="CP069450">
    <property type="protein sequence ID" value="QRO49248.1"/>
    <property type="molecule type" value="Genomic_DNA"/>
</dbReference>
<accession>A0ABX7H4U9</accession>
<gene>
    <name evidence="2" type="ORF">I6J59_15185</name>
</gene>
<evidence type="ECO:0000313" key="2">
    <source>
        <dbReference type="EMBL" id="QRO49248.1"/>
    </source>
</evidence>
<evidence type="ECO:0000256" key="1">
    <source>
        <dbReference type="SAM" id="MobiDB-lite"/>
    </source>
</evidence>
<dbReference type="RefSeq" id="WP_027203017.1">
    <property type="nucleotide sequence ID" value="NZ_CP069450.1"/>
</dbReference>
<dbReference type="PROSITE" id="PS51257">
    <property type="entry name" value="PROKAR_LIPOPROTEIN"/>
    <property type="match status" value="1"/>
</dbReference>
<proteinExistence type="predicted"/>
<keyword evidence="3" id="KW-1185">Reference proteome</keyword>